<gene>
    <name evidence="2" type="ORF">OLEA9_A112751</name>
</gene>
<dbReference type="Proteomes" id="UP000594638">
    <property type="component" value="Unassembled WGS sequence"/>
</dbReference>
<reference evidence="2 3" key="1">
    <citation type="submission" date="2019-12" db="EMBL/GenBank/DDBJ databases">
        <authorList>
            <person name="Alioto T."/>
            <person name="Alioto T."/>
            <person name="Gomez Garrido J."/>
        </authorList>
    </citation>
    <scope>NUCLEOTIDE SEQUENCE [LARGE SCALE GENOMIC DNA]</scope>
</reference>
<dbReference type="Gramene" id="OE9A112751T1">
    <property type="protein sequence ID" value="OE9A112751C1"/>
    <property type="gene ID" value="OE9A112751"/>
</dbReference>
<comment type="caution">
    <text evidence="2">The sequence shown here is derived from an EMBL/GenBank/DDBJ whole genome shotgun (WGS) entry which is preliminary data.</text>
</comment>
<protein>
    <submittedName>
        <fullName evidence="2">Uncharacterized protein</fullName>
    </submittedName>
</protein>
<feature type="compositionally biased region" description="Acidic residues" evidence="1">
    <location>
        <begin position="88"/>
        <end position="104"/>
    </location>
</feature>
<dbReference type="AlphaFoldDB" id="A0A8S0UGV4"/>
<keyword evidence="3" id="KW-1185">Reference proteome</keyword>
<name>A0A8S0UGV4_OLEEU</name>
<evidence type="ECO:0000256" key="1">
    <source>
        <dbReference type="SAM" id="MobiDB-lite"/>
    </source>
</evidence>
<organism evidence="2 3">
    <name type="scientific">Olea europaea subsp. europaea</name>
    <dbReference type="NCBI Taxonomy" id="158383"/>
    <lineage>
        <taxon>Eukaryota</taxon>
        <taxon>Viridiplantae</taxon>
        <taxon>Streptophyta</taxon>
        <taxon>Embryophyta</taxon>
        <taxon>Tracheophyta</taxon>
        <taxon>Spermatophyta</taxon>
        <taxon>Magnoliopsida</taxon>
        <taxon>eudicotyledons</taxon>
        <taxon>Gunneridae</taxon>
        <taxon>Pentapetalae</taxon>
        <taxon>asterids</taxon>
        <taxon>lamiids</taxon>
        <taxon>Lamiales</taxon>
        <taxon>Oleaceae</taxon>
        <taxon>Oleeae</taxon>
        <taxon>Olea</taxon>
    </lineage>
</organism>
<sequence>MRRCSNSANASVSEWVNDRPGFCAGPLPNNRDNVRTMHSSGTYRSWFGAVPRSSVQFLDDLARSVVESQFHEVAPASGGHEGSAAGDDHDDESGSGVEDEETSASDDRQTSEGNGYDGSKANDSGDNGRDTSNETDAGDIEDDEDASGRQSGALPTPMVAPSTSELQGTRDGPTVTREDVEGMLLDQRILFEMRLRPVKLEIMQHVTEEFARLRDFLSTLVPPSGGTSTFVAAPIMNEPNIWDDPTKV</sequence>
<feature type="compositionally biased region" description="Low complexity" evidence="1">
    <location>
        <begin position="76"/>
        <end position="85"/>
    </location>
</feature>
<proteinExistence type="predicted"/>
<evidence type="ECO:0000313" key="2">
    <source>
        <dbReference type="EMBL" id="CAA3016726.1"/>
    </source>
</evidence>
<accession>A0A8S0UGV4</accession>
<feature type="region of interest" description="Disordered" evidence="1">
    <location>
        <begin position="74"/>
        <end position="175"/>
    </location>
</feature>
<evidence type="ECO:0000313" key="3">
    <source>
        <dbReference type="Proteomes" id="UP000594638"/>
    </source>
</evidence>
<dbReference type="EMBL" id="CACTIH010007641">
    <property type="protein sequence ID" value="CAA3016726.1"/>
    <property type="molecule type" value="Genomic_DNA"/>
</dbReference>
<feature type="compositionally biased region" description="Acidic residues" evidence="1">
    <location>
        <begin position="136"/>
        <end position="145"/>
    </location>
</feature>